<dbReference type="EMBL" id="CP012159">
    <property type="protein sequence ID" value="AKT37908.1"/>
    <property type="molecule type" value="Genomic_DNA"/>
</dbReference>
<reference evidence="3 4" key="1">
    <citation type="submission" date="2015-07" db="EMBL/GenBank/DDBJ databases">
        <title>Genome analysis of myxobacterium Chondromyces crocatus Cm c5 reveals a high potential for natural compound synthesis and the genetic basis for the loss of fruiting body formation.</title>
        <authorList>
            <person name="Zaburannyi N."/>
            <person name="Bunk B."/>
            <person name="Maier J."/>
            <person name="Overmann J."/>
            <person name="Mueller R."/>
        </authorList>
    </citation>
    <scope>NUCLEOTIDE SEQUENCE [LARGE SCALE GENOMIC DNA]</scope>
    <source>
        <strain evidence="3 4">Cm c5</strain>
    </source>
</reference>
<feature type="compositionally biased region" description="Gly residues" evidence="1">
    <location>
        <begin position="36"/>
        <end position="45"/>
    </location>
</feature>
<evidence type="ECO:0000313" key="3">
    <source>
        <dbReference type="EMBL" id="AKT37908.1"/>
    </source>
</evidence>
<dbReference type="KEGG" id="ccro:CMC5_020510"/>
<organism evidence="3 4">
    <name type="scientific">Chondromyces crocatus</name>
    <dbReference type="NCBI Taxonomy" id="52"/>
    <lineage>
        <taxon>Bacteria</taxon>
        <taxon>Pseudomonadati</taxon>
        <taxon>Myxococcota</taxon>
        <taxon>Polyangia</taxon>
        <taxon>Polyangiales</taxon>
        <taxon>Polyangiaceae</taxon>
        <taxon>Chondromyces</taxon>
    </lineage>
</organism>
<proteinExistence type="predicted"/>
<dbReference type="PROSITE" id="PS51257">
    <property type="entry name" value="PROKAR_LIPOPROTEIN"/>
    <property type="match status" value="1"/>
</dbReference>
<evidence type="ECO:0000256" key="2">
    <source>
        <dbReference type="SAM" id="SignalP"/>
    </source>
</evidence>
<keyword evidence="4" id="KW-1185">Reference proteome</keyword>
<evidence type="ECO:0008006" key="5">
    <source>
        <dbReference type="Google" id="ProtNLM"/>
    </source>
</evidence>
<dbReference type="Proteomes" id="UP000067626">
    <property type="component" value="Chromosome"/>
</dbReference>
<gene>
    <name evidence="3" type="ORF">CMC5_020510</name>
</gene>
<sequence>MLSRSGSWKHLLTVSAVLSLFASACLEPTVIGGAHGEGGGTGGNTPGDVFPSGVALLPHELPGSGESTTTSVGSTGTGSGPVVGDPETLFVFISSLGASCGNPYALGGPGCDTGWLLHFQLPVAYQTPGIYDLLDPQLQAFVSMEQADPNTNTCMGGGGSGLTGTIEVLSVDDDIIHVRVSGTSDPTFGILDGDYQVARCASNPTEPLPERLMEALALRGDQFPPFNGGGSSSSGSTTTGGGGLDPDTLFVLIGTNGATCADPYGGDEQCLLKEWRVSVGLPLAYQTPGVYSLSDPNLTAHFSEQSPGGAPGVCSGGGGSFMEGTVEVVSIDNQQLVVRFADVWNFSDALEQDIQVSRCP</sequence>
<feature type="compositionally biased region" description="Low complexity" evidence="1">
    <location>
        <begin position="63"/>
        <end position="74"/>
    </location>
</feature>
<dbReference type="AlphaFoldDB" id="A0A0K1EBF0"/>
<feature type="chain" id="PRO_5005459184" description="Lipoprotein" evidence="2">
    <location>
        <begin position="25"/>
        <end position="360"/>
    </location>
</feature>
<evidence type="ECO:0000313" key="4">
    <source>
        <dbReference type="Proteomes" id="UP000067626"/>
    </source>
</evidence>
<keyword evidence="2" id="KW-0732">Signal</keyword>
<feature type="region of interest" description="Disordered" evidence="1">
    <location>
        <begin position="36"/>
        <end position="80"/>
    </location>
</feature>
<evidence type="ECO:0000256" key="1">
    <source>
        <dbReference type="SAM" id="MobiDB-lite"/>
    </source>
</evidence>
<protein>
    <recommendedName>
        <fullName evidence="5">Lipoprotein</fullName>
    </recommendedName>
</protein>
<feature type="signal peptide" evidence="2">
    <location>
        <begin position="1"/>
        <end position="24"/>
    </location>
</feature>
<accession>A0A0K1EBF0</accession>
<name>A0A0K1EBF0_CHOCO</name>